<name>A0AA95MM16_9BACI</name>
<evidence type="ECO:0000313" key="2">
    <source>
        <dbReference type="EMBL" id="WHY84684.1"/>
    </source>
</evidence>
<protein>
    <submittedName>
        <fullName evidence="2">Uncharacterized protein</fullName>
    </submittedName>
</protein>
<sequence>MNINDFSWSVIASIVAGLILGGGVIYKLTVKNKIKNKDTIIQVGDGNQVANKSKKVTFGSKKDD</sequence>
<accession>A0AA95MM16</accession>
<keyword evidence="1" id="KW-0812">Transmembrane</keyword>
<evidence type="ECO:0000313" key="3">
    <source>
        <dbReference type="Proteomes" id="UP001178288"/>
    </source>
</evidence>
<keyword evidence="1" id="KW-0472">Membrane</keyword>
<dbReference type="AlphaFoldDB" id="A0AA95MM16"/>
<reference evidence="2" key="1">
    <citation type="submission" date="2023-05" db="EMBL/GenBank/DDBJ databases">
        <title>Comparative genomics of Bacillaceae isolates and their secondary metabolite potential.</title>
        <authorList>
            <person name="Song L."/>
            <person name="Nielsen L.J."/>
            <person name="Mohite O."/>
            <person name="Xu X."/>
            <person name="Weber T."/>
            <person name="Kovacs A.T."/>
        </authorList>
    </citation>
    <scope>NUCLEOTIDE SEQUENCE</scope>
    <source>
        <strain evidence="2">XLM17</strain>
    </source>
</reference>
<dbReference type="KEGG" id="nnv:QNH39_18780"/>
<gene>
    <name evidence="2" type="ORF">QNH39_18780</name>
</gene>
<dbReference type="Proteomes" id="UP001178288">
    <property type="component" value="Chromosome"/>
</dbReference>
<evidence type="ECO:0000256" key="1">
    <source>
        <dbReference type="SAM" id="Phobius"/>
    </source>
</evidence>
<feature type="transmembrane region" description="Helical" evidence="1">
    <location>
        <begin position="6"/>
        <end position="26"/>
    </location>
</feature>
<keyword evidence="1" id="KW-1133">Transmembrane helix</keyword>
<proteinExistence type="predicted"/>
<dbReference type="EMBL" id="CP126114">
    <property type="protein sequence ID" value="WHY84684.1"/>
    <property type="molecule type" value="Genomic_DNA"/>
</dbReference>
<keyword evidence="3" id="KW-1185">Reference proteome</keyword>
<organism evidence="2 3">
    <name type="scientific">Neobacillus novalis</name>
    <dbReference type="NCBI Taxonomy" id="220687"/>
    <lineage>
        <taxon>Bacteria</taxon>
        <taxon>Bacillati</taxon>
        <taxon>Bacillota</taxon>
        <taxon>Bacilli</taxon>
        <taxon>Bacillales</taxon>
        <taxon>Bacillaceae</taxon>
        <taxon>Neobacillus</taxon>
    </lineage>
</organism>
<dbReference type="RefSeq" id="WP_066089983.1">
    <property type="nucleotide sequence ID" value="NZ_CP126114.1"/>
</dbReference>